<proteinExistence type="predicted"/>
<accession>A0A6L7GKG9</accession>
<dbReference type="RefSeq" id="WP_160601907.1">
    <property type="nucleotide sequence ID" value="NZ_WTYU01000002.1"/>
</dbReference>
<evidence type="ECO:0000313" key="2">
    <source>
        <dbReference type="Proteomes" id="UP000473531"/>
    </source>
</evidence>
<keyword evidence="2" id="KW-1185">Reference proteome</keyword>
<gene>
    <name evidence="1" type="ORF">GRI44_11520</name>
</gene>
<organism evidence="1 2">
    <name type="scientific">Allopontixanthobacter confluentis</name>
    <dbReference type="NCBI Taxonomy" id="1849021"/>
    <lineage>
        <taxon>Bacteria</taxon>
        <taxon>Pseudomonadati</taxon>
        <taxon>Pseudomonadota</taxon>
        <taxon>Alphaproteobacteria</taxon>
        <taxon>Sphingomonadales</taxon>
        <taxon>Erythrobacteraceae</taxon>
        <taxon>Allopontixanthobacter</taxon>
    </lineage>
</organism>
<comment type="caution">
    <text evidence="1">The sequence shown here is derived from an EMBL/GenBank/DDBJ whole genome shotgun (WGS) entry which is preliminary data.</text>
</comment>
<dbReference type="AlphaFoldDB" id="A0A6L7GKG9"/>
<reference evidence="1 2" key="1">
    <citation type="submission" date="2019-12" db="EMBL/GenBank/DDBJ databases">
        <title>Genomic-based taxomic classification of the family Erythrobacteraceae.</title>
        <authorList>
            <person name="Xu L."/>
        </authorList>
    </citation>
    <scope>NUCLEOTIDE SEQUENCE [LARGE SCALE GENOMIC DNA]</scope>
    <source>
        <strain evidence="1 2">KCTC 52259</strain>
    </source>
</reference>
<evidence type="ECO:0000313" key="1">
    <source>
        <dbReference type="EMBL" id="MXP15378.1"/>
    </source>
</evidence>
<sequence length="143" mass="14709">MYESNSIKIPAGYVTASAIGFADGAGMLAVASETTPLPTTIASPAAPDALSGSANSNRIAGPFVPVVGRPVMVQLTGDWIGSVQMRRSVDGGTTKLPITVAGGEWGRFTGNACEPVWDESEAGAQLYLDIAIYAGTVAYRVSQ</sequence>
<dbReference type="EMBL" id="WTYU01000002">
    <property type="protein sequence ID" value="MXP15378.1"/>
    <property type="molecule type" value="Genomic_DNA"/>
</dbReference>
<name>A0A6L7GKG9_9SPHN</name>
<dbReference type="Proteomes" id="UP000473531">
    <property type="component" value="Unassembled WGS sequence"/>
</dbReference>
<dbReference type="OrthoDB" id="7565359at2"/>
<protein>
    <submittedName>
        <fullName evidence="1">Uncharacterized protein</fullName>
    </submittedName>
</protein>